<dbReference type="EMBL" id="QTSX02007125">
    <property type="protein sequence ID" value="KAJ9051063.1"/>
    <property type="molecule type" value="Genomic_DNA"/>
</dbReference>
<evidence type="ECO:0000313" key="1">
    <source>
        <dbReference type="EMBL" id="KAJ9051063.1"/>
    </source>
</evidence>
<dbReference type="Proteomes" id="UP001165960">
    <property type="component" value="Unassembled WGS sequence"/>
</dbReference>
<organism evidence="1 2">
    <name type="scientific">Entomophthora muscae</name>
    <dbReference type="NCBI Taxonomy" id="34485"/>
    <lineage>
        <taxon>Eukaryota</taxon>
        <taxon>Fungi</taxon>
        <taxon>Fungi incertae sedis</taxon>
        <taxon>Zoopagomycota</taxon>
        <taxon>Entomophthoromycotina</taxon>
        <taxon>Entomophthoromycetes</taxon>
        <taxon>Entomophthorales</taxon>
        <taxon>Entomophthoraceae</taxon>
        <taxon>Entomophthora</taxon>
    </lineage>
</organism>
<comment type="caution">
    <text evidence="1">The sequence shown here is derived from an EMBL/GenBank/DDBJ whole genome shotgun (WGS) entry which is preliminary data.</text>
</comment>
<protein>
    <submittedName>
        <fullName evidence="1">Uncharacterized protein</fullName>
    </submittedName>
</protein>
<proteinExistence type="predicted"/>
<keyword evidence="2" id="KW-1185">Reference proteome</keyword>
<sequence length="579" mass="66512">MIPNDLSNQTCDQCNRRRVKCSRQLPYCGQCTLRKEPCTYLRLIKRTPRKKEPMFEKATIVFQISGSDLIKRSSPKKLTMLASPTKPLEKSLRHILIKMNAMPYKNLTAFLVTMLSFHSLGNSFNDESKTLLKTFSDIAPYMKNARASPAAKLVVPSKPNKMILPYLTMATQAYFKYVNSGFPLFDPQTFELIPRSNLLKLAIWTSGMTYLPKESVTRDLQQLLLYKLQHGFKKSLNKVSLDMIQLFLVILHGLNHVDWASKLAWLCYSRALICALCLGLHKKRSTRFPFLSKEREMAYVDILYYNCRSMWFLGSEFIIFVPSQPNQRSLSKKHSFDLGSNFLIGISSKYELEAMLDKLQSHSVSVVSDCHYQASCFLISLLEVRRDIINGIGSTRELGCQLASLQICIRDIFIDALKELELIKYQIRLLSLNDHQILLEACNVTKSNLELKYRYLYNDTLVLSFHLNSNPRLPPLSKPVFSSNSEQIEKTFDNLVKIIHLEKSLGNAPYARRDVVNLSKAIIFLIRYSHLSRKEPQFYQKIIHSAKSLLLQLSSYSVFKRVCSLLLRIVEVVAKKDAA</sequence>
<name>A0ACC2RLU3_9FUNG</name>
<accession>A0ACC2RLU3</accession>
<gene>
    <name evidence="1" type="ORF">DSO57_1008326</name>
</gene>
<reference evidence="1" key="1">
    <citation type="submission" date="2022-04" db="EMBL/GenBank/DDBJ databases">
        <title>Genome of the entomopathogenic fungus Entomophthora muscae.</title>
        <authorList>
            <person name="Elya C."/>
            <person name="Lovett B.R."/>
            <person name="Lee E."/>
            <person name="Macias A.M."/>
            <person name="Hajek A.E."/>
            <person name="De Bivort B.L."/>
            <person name="Kasson M.T."/>
            <person name="De Fine Licht H.H."/>
            <person name="Stajich J.E."/>
        </authorList>
    </citation>
    <scope>NUCLEOTIDE SEQUENCE</scope>
    <source>
        <strain evidence="1">Berkeley</strain>
    </source>
</reference>
<evidence type="ECO:0000313" key="2">
    <source>
        <dbReference type="Proteomes" id="UP001165960"/>
    </source>
</evidence>